<keyword evidence="5" id="KW-1133">Transmembrane helix</keyword>
<evidence type="ECO:0008006" key="8">
    <source>
        <dbReference type="Google" id="ProtNLM"/>
    </source>
</evidence>
<evidence type="ECO:0000256" key="1">
    <source>
        <dbReference type="ARBA" id="ARBA00004370"/>
    </source>
</evidence>
<keyword evidence="4" id="KW-0325">Glycoprotein</keyword>
<dbReference type="InterPro" id="IPR013783">
    <property type="entry name" value="Ig-like_fold"/>
</dbReference>
<feature type="transmembrane region" description="Helical" evidence="5">
    <location>
        <begin position="222"/>
        <end position="245"/>
    </location>
</feature>
<evidence type="ECO:0000313" key="6">
    <source>
        <dbReference type="Ensembl" id="ENSSFOP00015024907.2"/>
    </source>
</evidence>
<organism evidence="6 7">
    <name type="scientific">Scleropages formosus</name>
    <name type="common">Asian bonytongue</name>
    <name type="synonym">Osteoglossum formosum</name>
    <dbReference type="NCBI Taxonomy" id="113540"/>
    <lineage>
        <taxon>Eukaryota</taxon>
        <taxon>Metazoa</taxon>
        <taxon>Chordata</taxon>
        <taxon>Craniata</taxon>
        <taxon>Vertebrata</taxon>
        <taxon>Euteleostomi</taxon>
        <taxon>Actinopterygii</taxon>
        <taxon>Neopterygii</taxon>
        <taxon>Teleostei</taxon>
        <taxon>Osteoglossocephala</taxon>
        <taxon>Osteoglossomorpha</taxon>
        <taxon>Osteoglossiformes</taxon>
        <taxon>Osteoglossidae</taxon>
        <taxon>Scleropages</taxon>
    </lineage>
</organism>
<evidence type="ECO:0000256" key="3">
    <source>
        <dbReference type="ARBA" id="ARBA00023136"/>
    </source>
</evidence>
<protein>
    <recommendedName>
        <fullName evidence="8">Immunoglobulin subtype domain-containing protein</fullName>
    </recommendedName>
</protein>
<evidence type="ECO:0000256" key="5">
    <source>
        <dbReference type="SAM" id="Phobius"/>
    </source>
</evidence>
<dbReference type="Gene3D" id="2.60.40.10">
    <property type="entry name" value="Immunoglobulins"/>
    <property type="match status" value="1"/>
</dbReference>
<keyword evidence="2" id="KW-0732">Signal</keyword>
<reference evidence="6" key="2">
    <citation type="submission" date="2025-08" db="UniProtKB">
        <authorList>
            <consortium name="Ensembl"/>
        </authorList>
    </citation>
    <scope>IDENTIFICATION</scope>
</reference>
<reference evidence="6" key="3">
    <citation type="submission" date="2025-09" db="UniProtKB">
        <authorList>
            <consortium name="Ensembl"/>
        </authorList>
    </citation>
    <scope>IDENTIFICATION</scope>
</reference>
<dbReference type="InterPro" id="IPR015631">
    <property type="entry name" value="CD2/SLAM_rcpt"/>
</dbReference>
<dbReference type="PANTHER" id="PTHR12080:SF56">
    <property type="entry name" value="NATURAL KILLER CELL RECEPTOR 2B4"/>
    <property type="match status" value="1"/>
</dbReference>
<dbReference type="OrthoDB" id="8955135at2759"/>
<evidence type="ECO:0000313" key="7">
    <source>
        <dbReference type="Proteomes" id="UP000694397"/>
    </source>
</evidence>
<name>A0A8C9RRQ5_SCLFO</name>
<proteinExistence type="predicted"/>
<dbReference type="AlphaFoldDB" id="A0A8C9RRQ5"/>
<dbReference type="GO" id="GO:0016020">
    <property type="term" value="C:membrane"/>
    <property type="evidence" value="ECO:0007669"/>
    <property type="project" value="UniProtKB-SubCell"/>
</dbReference>
<evidence type="ECO:0000256" key="4">
    <source>
        <dbReference type="ARBA" id="ARBA00023180"/>
    </source>
</evidence>
<dbReference type="PANTHER" id="PTHR12080">
    <property type="entry name" value="SIGNALING LYMPHOCYTIC ACTIVATION MOLECULE"/>
    <property type="match status" value="1"/>
</dbReference>
<dbReference type="Ensembl" id="ENSSFOT00015025181.2">
    <property type="protein sequence ID" value="ENSSFOP00015024907.2"/>
    <property type="gene ID" value="ENSSFOG00015016008.2"/>
</dbReference>
<dbReference type="Proteomes" id="UP000694397">
    <property type="component" value="Chromosome 5"/>
</dbReference>
<evidence type="ECO:0000256" key="2">
    <source>
        <dbReference type="ARBA" id="ARBA00022729"/>
    </source>
</evidence>
<keyword evidence="5" id="KW-0812">Transmembrane</keyword>
<accession>A0A8C9RRQ5</accession>
<reference evidence="6 7" key="1">
    <citation type="submission" date="2019-04" db="EMBL/GenBank/DDBJ databases">
        <authorList>
            <consortium name="Wellcome Sanger Institute Data Sharing"/>
        </authorList>
    </citation>
    <scope>NUCLEOTIDE SEQUENCE [LARGE SCALE GENOMIC DNA]</scope>
</reference>
<sequence>MKLTSASHTCLSLCSACSGNFPVFVLRGHAARLIPEQIGEQEMESITWMFNVSQRILNYNYNLKYLTPYKDYATRVEFDSKTLMLLMHNVTEKDNGLYTARVTHKSGDETSGSDFLLSVQAHVDPPVLSVVFNSPSSDSCNVTFACTSQNHTVTSICDNSICSPVEEYGPDLTLSVMGGTVTCNSSNQVSWSNTTIELSEICGMHSNNSFPVDVRKGRQMQVVFLSLFTVIFTLILFVVLSLAYCRHARSPDAGTVLQS</sequence>
<keyword evidence="3 5" id="KW-0472">Membrane</keyword>
<keyword evidence="7" id="KW-1185">Reference proteome</keyword>
<dbReference type="SUPFAM" id="SSF48726">
    <property type="entry name" value="Immunoglobulin"/>
    <property type="match status" value="1"/>
</dbReference>
<comment type="subcellular location">
    <subcellularLocation>
        <location evidence="1">Membrane</location>
    </subcellularLocation>
</comment>
<dbReference type="InterPro" id="IPR036179">
    <property type="entry name" value="Ig-like_dom_sf"/>
</dbReference>